<feature type="signal peptide" evidence="2">
    <location>
        <begin position="1"/>
        <end position="31"/>
    </location>
</feature>
<keyword evidence="4" id="KW-1185">Reference proteome</keyword>
<dbReference type="PROSITE" id="PS51318">
    <property type="entry name" value="TAT"/>
    <property type="match status" value="1"/>
</dbReference>
<accession>A0A3P3DG46</accession>
<evidence type="ECO:0000313" key="3">
    <source>
        <dbReference type="EMBL" id="RRH72814.1"/>
    </source>
</evidence>
<feature type="region of interest" description="Disordered" evidence="1">
    <location>
        <begin position="38"/>
        <end position="57"/>
    </location>
</feature>
<proteinExistence type="predicted"/>
<comment type="caution">
    <text evidence="3">The sequence shown here is derived from an EMBL/GenBank/DDBJ whole genome shotgun (WGS) entry which is preliminary data.</text>
</comment>
<feature type="chain" id="PRO_5018024521" evidence="2">
    <location>
        <begin position="32"/>
        <end position="352"/>
    </location>
</feature>
<keyword evidence="2" id="KW-0732">Signal</keyword>
<dbReference type="InterPro" id="IPR006311">
    <property type="entry name" value="TAT_signal"/>
</dbReference>
<dbReference type="EMBL" id="RRAZ01000021">
    <property type="protein sequence ID" value="RRH72814.1"/>
    <property type="molecule type" value="Genomic_DNA"/>
</dbReference>
<dbReference type="OrthoDB" id="8883291at2"/>
<dbReference type="Proteomes" id="UP000282125">
    <property type="component" value="Unassembled WGS sequence"/>
</dbReference>
<name>A0A3P3DG46_9RHOB</name>
<organism evidence="3 4">
    <name type="scientific">Falsigemmobacter faecalis</name>
    <dbReference type="NCBI Taxonomy" id="2488730"/>
    <lineage>
        <taxon>Bacteria</taxon>
        <taxon>Pseudomonadati</taxon>
        <taxon>Pseudomonadota</taxon>
        <taxon>Alphaproteobacteria</taxon>
        <taxon>Rhodobacterales</taxon>
        <taxon>Paracoccaceae</taxon>
        <taxon>Falsigemmobacter</taxon>
    </lineage>
</organism>
<evidence type="ECO:0000313" key="4">
    <source>
        <dbReference type="Proteomes" id="UP000282125"/>
    </source>
</evidence>
<reference evidence="3 4" key="1">
    <citation type="submission" date="2018-11" db="EMBL/GenBank/DDBJ databases">
        <title>Gemmobacter sp. nov., YIM 102744-1 draft genome.</title>
        <authorList>
            <person name="Li G."/>
            <person name="Jiang Y."/>
        </authorList>
    </citation>
    <scope>NUCLEOTIDE SEQUENCE [LARGE SCALE GENOMIC DNA]</scope>
    <source>
        <strain evidence="3 4">YIM 102744-1</strain>
    </source>
</reference>
<protein>
    <submittedName>
        <fullName evidence="3">Uncharacterized protein</fullName>
    </submittedName>
</protein>
<evidence type="ECO:0000256" key="1">
    <source>
        <dbReference type="SAM" id="MobiDB-lite"/>
    </source>
</evidence>
<gene>
    <name evidence="3" type="ORF">EG244_14175</name>
</gene>
<dbReference type="AlphaFoldDB" id="A0A3P3DG46"/>
<evidence type="ECO:0000256" key="2">
    <source>
        <dbReference type="SAM" id="SignalP"/>
    </source>
</evidence>
<dbReference type="RefSeq" id="WP_124965644.1">
    <property type="nucleotide sequence ID" value="NZ_RRAZ01000021.1"/>
</dbReference>
<sequence length="352" mass="39324">MKPSFPLSRRILLGSAAAAGLTALLPATARAEAGYWSPLRSPSGPRDRSVHSGHSLTDSYLNTGPWPGSLRRMADSMGLRDAERKIVKSTIPGAPLSWRWDHSTDPGSDARHDIAGFQTLVITEGGPPPRIRPDEQTDMMAHSLDYLCRFAANALQNGNKGEGLRDINLWSIWPSLNLWRPPGNPDWQEFADFRSALPEYGRSFEFMAAYATWKMRSHFKDLPDDWRIRVFPGHLWMARAWDAAAAGEIPGITRFEEFFVDEIHANDVCGYGLACLVLSCLYQKDLGARQRLFRMEGISPELRDWFTRTAWEVASDYAPAGMGGSSHAGLLWDPERMKDPLPDWHPPGPLPG</sequence>